<proteinExistence type="predicted"/>
<sequence>MAAFVNVPELIAMFRAFADVVMPKDLRQYVKLPEITTGKGQIVTAAPTPAFEAYQQILETRIKATCRDQIGLH</sequence>
<evidence type="ECO:0000313" key="1">
    <source>
        <dbReference type="EMBL" id="MDQ0420273.1"/>
    </source>
</evidence>
<comment type="caution">
    <text evidence="1">The sequence shown here is derived from an EMBL/GenBank/DDBJ whole genome shotgun (WGS) entry which is preliminary data.</text>
</comment>
<reference evidence="1 2" key="1">
    <citation type="submission" date="2023-07" db="EMBL/GenBank/DDBJ databases">
        <title>Genomic Encyclopedia of Type Strains, Phase IV (KMG-IV): sequencing the most valuable type-strain genomes for metagenomic binning, comparative biology and taxonomic classification.</title>
        <authorList>
            <person name="Goeker M."/>
        </authorList>
    </citation>
    <scope>NUCLEOTIDE SEQUENCE [LARGE SCALE GENOMIC DNA]</scope>
    <source>
        <strain evidence="1 2">DSM 1111</strain>
    </source>
</reference>
<name>A0ABU0G4L4_9HYPH</name>
<dbReference type="EMBL" id="JAUSUW010000003">
    <property type="protein sequence ID" value="MDQ0420273.1"/>
    <property type="molecule type" value="Genomic_DNA"/>
</dbReference>
<accession>A0ABU0G4L4</accession>
<dbReference type="GO" id="GO:0008168">
    <property type="term" value="F:methyltransferase activity"/>
    <property type="evidence" value="ECO:0007669"/>
    <property type="project" value="UniProtKB-KW"/>
</dbReference>
<dbReference type="GO" id="GO:0032259">
    <property type="term" value="P:methylation"/>
    <property type="evidence" value="ECO:0007669"/>
    <property type="project" value="UniProtKB-KW"/>
</dbReference>
<dbReference type="Proteomes" id="UP001238496">
    <property type="component" value="Unassembled WGS sequence"/>
</dbReference>
<organism evidence="1 2">
    <name type="scientific">Peteryoungia aggregata LMG 23059</name>
    <dbReference type="NCBI Taxonomy" id="1368425"/>
    <lineage>
        <taxon>Bacteria</taxon>
        <taxon>Pseudomonadati</taxon>
        <taxon>Pseudomonadota</taxon>
        <taxon>Alphaproteobacteria</taxon>
        <taxon>Hyphomicrobiales</taxon>
        <taxon>Rhizobiaceae</taxon>
        <taxon>Peteryoungia</taxon>
    </lineage>
</organism>
<keyword evidence="2" id="KW-1185">Reference proteome</keyword>
<evidence type="ECO:0000313" key="2">
    <source>
        <dbReference type="Proteomes" id="UP001238496"/>
    </source>
</evidence>
<keyword evidence="1" id="KW-0489">Methyltransferase</keyword>
<gene>
    <name evidence="1" type="ORF">J2045_001292</name>
</gene>
<protein>
    <submittedName>
        <fullName evidence="1">N12 class adenine-specific DNA methylase</fullName>
    </submittedName>
</protein>
<keyword evidence="1" id="KW-0808">Transferase</keyword>